<evidence type="ECO:0000313" key="6">
    <source>
        <dbReference type="Proteomes" id="UP000023152"/>
    </source>
</evidence>
<dbReference type="InterPro" id="IPR023123">
    <property type="entry name" value="Tubulin_C"/>
</dbReference>
<dbReference type="SUPFAM" id="SSF55307">
    <property type="entry name" value="Tubulin C-terminal domain-like"/>
    <property type="match status" value="1"/>
</dbReference>
<comment type="caution">
    <text evidence="5">The sequence shown here is derived from an EMBL/GenBank/DDBJ whole genome shotgun (WGS) entry which is preliminary data.</text>
</comment>
<keyword evidence="2" id="KW-0493">Microtubule</keyword>
<dbReference type="InterPro" id="IPR008280">
    <property type="entry name" value="Tub_FtsZ_C"/>
</dbReference>
<evidence type="ECO:0000256" key="4">
    <source>
        <dbReference type="ARBA" id="ARBA00023134"/>
    </source>
</evidence>
<evidence type="ECO:0000256" key="1">
    <source>
        <dbReference type="ARBA" id="ARBA00009636"/>
    </source>
</evidence>
<evidence type="ECO:0000256" key="3">
    <source>
        <dbReference type="ARBA" id="ARBA00022741"/>
    </source>
</evidence>
<dbReference type="GO" id="GO:0005525">
    <property type="term" value="F:GTP binding"/>
    <property type="evidence" value="ECO:0007669"/>
    <property type="project" value="UniProtKB-KW"/>
</dbReference>
<reference evidence="5 6" key="1">
    <citation type="journal article" date="2013" name="Curr. Biol.">
        <title>The Genome of the Foraminiferan Reticulomyxa filosa.</title>
        <authorList>
            <person name="Glockner G."/>
            <person name="Hulsmann N."/>
            <person name="Schleicher M."/>
            <person name="Noegel A.A."/>
            <person name="Eichinger L."/>
            <person name="Gallinger C."/>
            <person name="Pawlowski J."/>
            <person name="Sierra R."/>
            <person name="Euteneuer U."/>
            <person name="Pillet L."/>
            <person name="Moustafa A."/>
            <person name="Platzer M."/>
            <person name="Groth M."/>
            <person name="Szafranski K."/>
            <person name="Schliwa M."/>
        </authorList>
    </citation>
    <scope>NUCLEOTIDE SEQUENCE [LARGE SCALE GENOMIC DNA]</scope>
</reference>
<proteinExistence type="inferred from homology"/>
<evidence type="ECO:0000313" key="5">
    <source>
        <dbReference type="EMBL" id="ETO09665.1"/>
    </source>
</evidence>
<organism evidence="5 6">
    <name type="scientific">Reticulomyxa filosa</name>
    <dbReference type="NCBI Taxonomy" id="46433"/>
    <lineage>
        <taxon>Eukaryota</taxon>
        <taxon>Sar</taxon>
        <taxon>Rhizaria</taxon>
        <taxon>Retaria</taxon>
        <taxon>Foraminifera</taxon>
        <taxon>Monothalamids</taxon>
        <taxon>Reticulomyxidae</taxon>
        <taxon>Reticulomyxa</taxon>
    </lineage>
</organism>
<dbReference type="AlphaFoldDB" id="X6M9H3"/>
<sequence length="136" mass="15480">MISNNTCISRVFSKRIAQKYDNIFLKSFCTLVRSRSIEEGEFAEAREDLGFLEKDYLYVLSEQPTDDVGGNNAGDDADDAGDITWPKSGSWISFFKLIFSNKVFNEIFLQYLKSAFSISQKILTFGKQKKTNSSEK</sequence>
<name>X6M9H3_RETFI</name>
<protein>
    <submittedName>
        <fullName evidence="5">Alpha-1 tubulin</fullName>
    </submittedName>
</protein>
<gene>
    <name evidence="5" type="ORF">RFI_27714</name>
</gene>
<dbReference type="GO" id="GO:0005874">
    <property type="term" value="C:microtubule"/>
    <property type="evidence" value="ECO:0007669"/>
    <property type="project" value="UniProtKB-KW"/>
</dbReference>
<accession>X6M9H3</accession>
<keyword evidence="4" id="KW-0342">GTP-binding</keyword>
<keyword evidence="3" id="KW-0547">Nucleotide-binding</keyword>
<keyword evidence="6" id="KW-1185">Reference proteome</keyword>
<comment type="similarity">
    <text evidence="1">Belongs to the tubulin family.</text>
</comment>
<dbReference type="Gene3D" id="1.10.287.600">
    <property type="entry name" value="Helix hairpin bin"/>
    <property type="match status" value="1"/>
</dbReference>
<dbReference type="Proteomes" id="UP000023152">
    <property type="component" value="Unassembled WGS sequence"/>
</dbReference>
<evidence type="ECO:0000256" key="2">
    <source>
        <dbReference type="ARBA" id="ARBA00022701"/>
    </source>
</evidence>
<dbReference type="EMBL" id="ASPP01023959">
    <property type="protein sequence ID" value="ETO09665.1"/>
    <property type="molecule type" value="Genomic_DNA"/>
</dbReference>